<name>M1APD9_SOLTU</name>
<organism evidence="1 2">
    <name type="scientific">Solanum tuberosum</name>
    <name type="common">Potato</name>
    <dbReference type="NCBI Taxonomy" id="4113"/>
    <lineage>
        <taxon>Eukaryota</taxon>
        <taxon>Viridiplantae</taxon>
        <taxon>Streptophyta</taxon>
        <taxon>Embryophyta</taxon>
        <taxon>Tracheophyta</taxon>
        <taxon>Spermatophyta</taxon>
        <taxon>Magnoliopsida</taxon>
        <taxon>eudicotyledons</taxon>
        <taxon>Gunneridae</taxon>
        <taxon>Pentapetalae</taxon>
        <taxon>asterids</taxon>
        <taxon>lamiids</taxon>
        <taxon>Solanales</taxon>
        <taxon>Solanaceae</taxon>
        <taxon>Solanoideae</taxon>
        <taxon>Solaneae</taxon>
        <taxon>Solanum</taxon>
    </lineage>
</organism>
<dbReference type="PANTHER" id="PTHR46644:SF2">
    <property type="entry name" value="DNA REPAIR PROTEIN XRCC2"/>
    <property type="match status" value="1"/>
</dbReference>
<sequence length="176" mass="19858">MASSAREWIEADETAKQFLTRVFSVRPFLPLPPPLHRIPLRPGNVVEIVGPSPSSKTRILMQASHIVTNINQLPVYLGSDVLEVCILCDHFSPYGSISAPWAAINCTLPKEWKGVNYGGLERLVMFVDLDCRFDVLSLSRLLKQRIIRANGKYLKMSFLMLQTDNIDKLVEENGYV</sequence>
<dbReference type="GO" id="GO:0033063">
    <property type="term" value="C:Rad51B-Rad51C-Rad51D-XRCC2 complex"/>
    <property type="evidence" value="ECO:0007669"/>
    <property type="project" value="InterPro"/>
</dbReference>
<dbReference type="InterPro" id="IPR030547">
    <property type="entry name" value="XRCC2"/>
</dbReference>
<evidence type="ECO:0000313" key="1">
    <source>
        <dbReference type="EnsemblPlants" id="PGSC0003DMT400027230"/>
    </source>
</evidence>
<dbReference type="Proteomes" id="UP000011115">
    <property type="component" value="Unassembled WGS sequence"/>
</dbReference>
<reference evidence="2" key="1">
    <citation type="journal article" date="2011" name="Nature">
        <title>Genome sequence and analysis of the tuber crop potato.</title>
        <authorList>
            <consortium name="The Potato Genome Sequencing Consortium"/>
        </authorList>
    </citation>
    <scope>NUCLEOTIDE SEQUENCE [LARGE SCALE GENOMIC DNA]</scope>
    <source>
        <strain evidence="2">cv. DM1-3 516 R44</strain>
    </source>
</reference>
<reference evidence="1" key="2">
    <citation type="submission" date="2015-06" db="UniProtKB">
        <authorList>
            <consortium name="EnsemblPlants"/>
        </authorList>
    </citation>
    <scope>IDENTIFICATION</scope>
    <source>
        <strain evidence="1">DM1-3 516 R44</strain>
    </source>
</reference>
<dbReference type="GO" id="GO:0005657">
    <property type="term" value="C:replication fork"/>
    <property type="evidence" value="ECO:0007669"/>
    <property type="project" value="InterPro"/>
</dbReference>
<accession>M1APD9</accession>
<dbReference type="Gene3D" id="3.40.50.300">
    <property type="entry name" value="P-loop containing nucleotide triphosphate hydrolases"/>
    <property type="match status" value="1"/>
</dbReference>
<dbReference type="PaxDb" id="4113-PGSC0003DMT400027230"/>
<evidence type="ECO:0000313" key="2">
    <source>
        <dbReference type="Proteomes" id="UP000011115"/>
    </source>
</evidence>
<protein>
    <submittedName>
        <fullName evidence="1">Isoform 2 of DNA repair protein XRCC2 homolog</fullName>
    </submittedName>
</protein>
<proteinExistence type="predicted"/>
<dbReference type="Gramene" id="PGSC0003DMT400027230">
    <property type="protein sequence ID" value="PGSC0003DMT400027230"/>
    <property type="gene ID" value="PGSC0003DMG400010497"/>
</dbReference>
<dbReference type="eggNOG" id="KOG2859">
    <property type="taxonomic scope" value="Eukaryota"/>
</dbReference>
<dbReference type="GO" id="GO:0000724">
    <property type="term" value="P:double-strand break repair via homologous recombination"/>
    <property type="evidence" value="ECO:0007669"/>
    <property type="project" value="InterPro"/>
</dbReference>
<dbReference type="AlphaFoldDB" id="M1APD9"/>
<dbReference type="STRING" id="4113.M1APD9"/>
<dbReference type="InParanoid" id="M1APD9"/>
<keyword evidence="2" id="KW-1185">Reference proteome</keyword>
<dbReference type="HOGENOM" id="CLU_1527764_0_0_1"/>
<dbReference type="InterPro" id="IPR027417">
    <property type="entry name" value="P-loop_NTPase"/>
</dbReference>
<dbReference type="PANTHER" id="PTHR46644">
    <property type="entry name" value="DNA REPAIR PROTEIN XRCC2"/>
    <property type="match status" value="1"/>
</dbReference>
<dbReference type="EnsemblPlants" id="PGSC0003DMT400027230">
    <property type="protein sequence ID" value="PGSC0003DMT400027230"/>
    <property type="gene ID" value="PGSC0003DMG400010497"/>
</dbReference>